<dbReference type="InterPro" id="IPR050352">
    <property type="entry name" value="ABCG_transporters"/>
</dbReference>
<keyword evidence="3" id="KW-0813">Transport</keyword>
<dbReference type="InterPro" id="IPR003439">
    <property type="entry name" value="ABC_transporter-like_ATP-bd"/>
</dbReference>
<dbReference type="PANTHER" id="PTHR48041:SF63">
    <property type="entry name" value="EARLY GENE AT 23, ISOFORM C"/>
    <property type="match status" value="1"/>
</dbReference>
<reference evidence="8 9" key="1">
    <citation type="submission" date="2022-12" db="EMBL/GenBank/DDBJ databases">
        <title>Chromosome-level genome of Tegillarca granosa.</title>
        <authorList>
            <person name="Kim J."/>
        </authorList>
    </citation>
    <scope>NUCLEOTIDE SEQUENCE [LARGE SCALE GENOMIC DNA]</scope>
    <source>
        <strain evidence="8">Teg-2019</strain>
        <tissue evidence="8">Adductor muscle</tissue>
    </source>
</reference>
<dbReference type="EMBL" id="JARBDR010000921">
    <property type="protein sequence ID" value="KAJ8299313.1"/>
    <property type="molecule type" value="Genomic_DNA"/>
</dbReference>
<evidence type="ECO:0000256" key="1">
    <source>
        <dbReference type="ARBA" id="ARBA00004141"/>
    </source>
</evidence>
<keyword evidence="6" id="KW-0472">Membrane</keyword>
<accession>A0ABQ9E1J6</accession>
<proteinExistence type="inferred from homology"/>
<keyword evidence="4" id="KW-0812">Transmembrane</keyword>
<dbReference type="Gene3D" id="3.40.50.300">
    <property type="entry name" value="P-loop containing nucleotide triphosphate hydrolases"/>
    <property type="match status" value="1"/>
</dbReference>
<evidence type="ECO:0000259" key="7">
    <source>
        <dbReference type="Pfam" id="PF00005"/>
    </source>
</evidence>
<evidence type="ECO:0000256" key="4">
    <source>
        <dbReference type="ARBA" id="ARBA00022692"/>
    </source>
</evidence>
<comment type="caution">
    <text evidence="8">The sequence shown here is derived from an EMBL/GenBank/DDBJ whole genome shotgun (WGS) entry which is preliminary data.</text>
</comment>
<keyword evidence="5" id="KW-1133">Transmembrane helix</keyword>
<feature type="domain" description="ABC transporter" evidence="7">
    <location>
        <begin position="15"/>
        <end position="45"/>
    </location>
</feature>
<dbReference type="InterPro" id="IPR027417">
    <property type="entry name" value="P-loop_NTPase"/>
</dbReference>
<evidence type="ECO:0000256" key="2">
    <source>
        <dbReference type="ARBA" id="ARBA00005814"/>
    </source>
</evidence>
<organism evidence="8 9">
    <name type="scientific">Tegillarca granosa</name>
    <name type="common">Malaysian cockle</name>
    <name type="synonym">Anadara granosa</name>
    <dbReference type="NCBI Taxonomy" id="220873"/>
    <lineage>
        <taxon>Eukaryota</taxon>
        <taxon>Metazoa</taxon>
        <taxon>Spiralia</taxon>
        <taxon>Lophotrochozoa</taxon>
        <taxon>Mollusca</taxon>
        <taxon>Bivalvia</taxon>
        <taxon>Autobranchia</taxon>
        <taxon>Pteriomorphia</taxon>
        <taxon>Arcoida</taxon>
        <taxon>Arcoidea</taxon>
        <taxon>Arcidae</taxon>
        <taxon>Tegillarca</taxon>
    </lineage>
</organism>
<comment type="similarity">
    <text evidence="2">Belongs to the ABC transporter superfamily. ABCG family. Eye pigment precursor importer (TC 3.A.1.204) subfamily.</text>
</comment>
<comment type="subcellular location">
    <subcellularLocation>
        <location evidence="1">Membrane</location>
        <topology evidence="1">Multi-pass membrane protein</topology>
    </subcellularLocation>
</comment>
<evidence type="ECO:0000256" key="6">
    <source>
        <dbReference type="ARBA" id="ARBA00023136"/>
    </source>
</evidence>
<dbReference type="SUPFAM" id="SSF52540">
    <property type="entry name" value="P-loop containing nucleoside triphosphate hydrolases"/>
    <property type="match status" value="1"/>
</dbReference>
<gene>
    <name evidence="8" type="ORF">KUTeg_023373</name>
</gene>
<protein>
    <recommendedName>
        <fullName evidence="7">ABC transporter domain-containing protein</fullName>
    </recommendedName>
</protein>
<evidence type="ECO:0000256" key="5">
    <source>
        <dbReference type="ARBA" id="ARBA00022989"/>
    </source>
</evidence>
<dbReference type="Proteomes" id="UP001217089">
    <property type="component" value="Unassembled WGS sequence"/>
</dbReference>
<dbReference type="Pfam" id="PF00005">
    <property type="entry name" value="ABC_tran"/>
    <property type="match status" value="1"/>
</dbReference>
<sequence>MPYNTRAIIGDVWLRGLSGGEKKRANIACELITDPVMILLDEPTSGLDYSTAYSLIQILKAYARNHNKTVVSTIHQPSSHIFYQFDKLLLLSDGEREQY</sequence>
<keyword evidence="9" id="KW-1185">Reference proteome</keyword>
<evidence type="ECO:0000256" key="3">
    <source>
        <dbReference type="ARBA" id="ARBA00022448"/>
    </source>
</evidence>
<evidence type="ECO:0000313" key="9">
    <source>
        <dbReference type="Proteomes" id="UP001217089"/>
    </source>
</evidence>
<name>A0ABQ9E1J6_TEGGR</name>
<evidence type="ECO:0000313" key="8">
    <source>
        <dbReference type="EMBL" id="KAJ8299313.1"/>
    </source>
</evidence>
<dbReference type="PANTHER" id="PTHR48041">
    <property type="entry name" value="ABC TRANSPORTER G FAMILY MEMBER 28"/>
    <property type="match status" value="1"/>
</dbReference>